<dbReference type="AlphaFoldDB" id="A0A7C3G641"/>
<dbReference type="GO" id="GO:0007165">
    <property type="term" value="P:signal transduction"/>
    <property type="evidence" value="ECO:0007669"/>
    <property type="project" value="UniProtKB-KW"/>
</dbReference>
<dbReference type="SUPFAM" id="SSF58104">
    <property type="entry name" value="Methyl-accepting chemotaxis protein (MCP) signaling domain"/>
    <property type="match status" value="1"/>
</dbReference>
<evidence type="ECO:0000313" key="5">
    <source>
        <dbReference type="EMBL" id="HFB53492.1"/>
    </source>
</evidence>
<organism evidence="5">
    <name type="scientific">Sulfurimonas autotrophica</name>
    <dbReference type="NCBI Taxonomy" id="202747"/>
    <lineage>
        <taxon>Bacteria</taxon>
        <taxon>Pseudomonadati</taxon>
        <taxon>Campylobacterota</taxon>
        <taxon>Epsilonproteobacteria</taxon>
        <taxon>Campylobacterales</taxon>
        <taxon>Sulfurimonadaceae</taxon>
        <taxon>Sulfurimonas</taxon>
    </lineage>
</organism>
<evidence type="ECO:0000256" key="1">
    <source>
        <dbReference type="ARBA" id="ARBA00023224"/>
    </source>
</evidence>
<dbReference type="InterPro" id="IPR025991">
    <property type="entry name" value="Chemoreceptor_zinc-bind_dom"/>
</dbReference>
<dbReference type="PROSITE" id="PS50111">
    <property type="entry name" value="CHEMOTAXIS_TRANSDUC_2"/>
    <property type="match status" value="1"/>
</dbReference>
<feature type="domain" description="Methyl-accepting transducer" evidence="4">
    <location>
        <begin position="57"/>
        <end position="237"/>
    </location>
</feature>
<reference evidence="5" key="1">
    <citation type="journal article" date="2020" name="mSystems">
        <title>Genome- and Community-Level Interaction Insights into Carbon Utilization and Element Cycling Functions of Hydrothermarchaeota in Hydrothermal Sediment.</title>
        <authorList>
            <person name="Zhou Z."/>
            <person name="Liu Y."/>
            <person name="Xu W."/>
            <person name="Pan J."/>
            <person name="Luo Z.H."/>
            <person name="Li M."/>
        </authorList>
    </citation>
    <scope>NUCLEOTIDE SEQUENCE [LARGE SCALE GENOMIC DNA]</scope>
    <source>
        <strain evidence="5">HyVt-507</strain>
    </source>
</reference>
<dbReference type="InterPro" id="IPR004089">
    <property type="entry name" value="MCPsignal_dom"/>
</dbReference>
<evidence type="ECO:0000259" key="4">
    <source>
        <dbReference type="PROSITE" id="PS50111"/>
    </source>
</evidence>
<sequence length="360" mass="40442">MFGCKEKIEKVEKTYQERIRILEDEAQRLKEELAHMQMLKEEPKAEDEKEKLIQLIIRSYSDGTQFLQQTIEDNLLQLQDINELNAKTNNRMLNVEEQTAEIASTIENIQEHANSLGDDSNSLNDSVMSIAEIINLIKDISDQTNLLALNAAIEAARAGEHGRGFAVVADEVRKLAERTQKATQEVEININGLKQNSNSMMEISNTFIDETTKVMEIIDIFKENINKVVENSEEIKNKTLSLTNEFNVSNGKIDHIALKIVGYKAVMKGQEESIADENSCRFGKWFNEVSHNLLKGSSHIQSITKHHAAVHQGIKEAMHAAQEGNMSTALEKLTEVEHSSEAGFVELLQAVKKAIAQENA</sequence>
<comment type="caution">
    <text evidence="5">The sequence shown here is derived from an EMBL/GenBank/DDBJ whole genome shotgun (WGS) entry which is preliminary data.</text>
</comment>
<evidence type="ECO:0000256" key="3">
    <source>
        <dbReference type="SAM" id="Coils"/>
    </source>
</evidence>
<evidence type="ECO:0000256" key="2">
    <source>
        <dbReference type="PROSITE-ProRule" id="PRU00284"/>
    </source>
</evidence>
<dbReference type="PANTHER" id="PTHR32089">
    <property type="entry name" value="METHYL-ACCEPTING CHEMOTAXIS PROTEIN MCPB"/>
    <property type="match status" value="1"/>
</dbReference>
<dbReference type="Gene3D" id="6.10.250.3200">
    <property type="match status" value="1"/>
</dbReference>
<dbReference type="EMBL" id="DRNH01000107">
    <property type="protein sequence ID" value="HFB53492.1"/>
    <property type="molecule type" value="Genomic_DNA"/>
</dbReference>
<accession>A0A7C3G641</accession>
<proteinExistence type="predicted"/>
<dbReference type="Proteomes" id="UP000886390">
    <property type="component" value="Unassembled WGS sequence"/>
</dbReference>
<dbReference type="Pfam" id="PF13682">
    <property type="entry name" value="CZB"/>
    <property type="match status" value="1"/>
</dbReference>
<keyword evidence="1 2" id="KW-0807">Transducer</keyword>
<protein>
    <submittedName>
        <fullName evidence="5">Chemotaxis protein</fullName>
    </submittedName>
</protein>
<keyword evidence="3" id="KW-0175">Coiled coil</keyword>
<gene>
    <name evidence="5" type="ORF">ENJ67_02055</name>
</gene>
<dbReference type="PANTHER" id="PTHR32089:SF112">
    <property type="entry name" value="LYSOZYME-LIKE PROTEIN-RELATED"/>
    <property type="match status" value="1"/>
</dbReference>
<dbReference type="SMART" id="SM00283">
    <property type="entry name" value="MA"/>
    <property type="match status" value="1"/>
</dbReference>
<feature type="coiled-coil region" evidence="3">
    <location>
        <begin position="5"/>
        <end position="42"/>
    </location>
</feature>
<dbReference type="Gene3D" id="1.20.120.30">
    <property type="entry name" value="Aspartate receptor, ligand-binding domain"/>
    <property type="match status" value="1"/>
</dbReference>
<dbReference type="Pfam" id="PF00015">
    <property type="entry name" value="MCPsignal"/>
    <property type="match status" value="1"/>
</dbReference>
<name>A0A7C3G641_9BACT</name>
<feature type="coiled-coil region" evidence="3">
    <location>
        <begin position="176"/>
        <end position="238"/>
    </location>
</feature>
<dbReference type="GO" id="GO:0016020">
    <property type="term" value="C:membrane"/>
    <property type="evidence" value="ECO:0007669"/>
    <property type="project" value="InterPro"/>
</dbReference>